<gene>
    <name evidence="3" type="ORF">NP233_g9533</name>
</gene>
<dbReference type="PANTHER" id="PTHR34305:SF1">
    <property type="entry name" value="SWIM-TYPE DOMAIN-CONTAINING PROTEIN"/>
    <property type="match status" value="1"/>
</dbReference>
<dbReference type="EMBL" id="JANIEX010000862">
    <property type="protein sequence ID" value="KAJ3562493.1"/>
    <property type="molecule type" value="Genomic_DNA"/>
</dbReference>
<accession>A0AAD5YQS0</accession>
<name>A0AAD5YQS0_9AGAR</name>
<evidence type="ECO:0000313" key="4">
    <source>
        <dbReference type="Proteomes" id="UP001213000"/>
    </source>
</evidence>
<comment type="caution">
    <text evidence="3">The sequence shown here is derived from an EMBL/GenBank/DDBJ whole genome shotgun (WGS) entry which is preliminary data.</text>
</comment>
<dbReference type="AlphaFoldDB" id="A0AAD5YQS0"/>
<feature type="domain" description="HMG" evidence="2">
    <location>
        <begin position="295"/>
        <end position="422"/>
    </location>
</feature>
<protein>
    <recommendedName>
        <fullName evidence="2">HMG domain-containing protein</fullName>
    </recommendedName>
</protein>
<dbReference type="Pfam" id="PF18717">
    <property type="entry name" value="CxC4"/>
    <property type="match status" value="1"/>
</dbReference>
<organism evidence="3 4">
    <name type="scientific">Leucocoprinus birnbaumii</name>
    <dbReference type="NCBI Taxonomy" id="56174"/>
    <lineage>
        <taxon>Eukaryota</taxon>
        <taxon>Fungi</taxon>
        <taxon>Dikarya</taxon>
        <taxon>Basidiomycota</taxon>
        <taxon>Agaricomycotina</taxon>
        <taxon>Agaricomycetes</taxon>
        <taxon>Agaricomycetidae</taxon>
        <taxon>Agaricales</taxon>
        <taxon>Agaricineae</taxon>
        <taxon>Agaricaceae</taxon>
        <taxon>Leucocoprinus</taxon>
    </lineage>
</organism>
<feature type="compositionally biased region" description="Basic and acidic residues" evidence="1">
    <location>
        <begin position="733"/>
        <end position="750"/>
    </location>
</feature>
<feature type="region of interest" description="Disordered" evidence="1">
    <location>
        <begin position="733"/>
        <end position="754"/>
    </location>
</feature>
<evidence type="ECO:0000256" key="1">
    <source>
        <dbReference type="SAM" id="MobiDB-lite"/>
    </source>
</evidence>
<keyword evidence="4" id="KW-1185">Reference proteome</keyword>
<proteinExistence type="predicted"/>
<dbReference type="Proteomes" id="UP001213000">
    <property type="component" value="Unassembled WGS sequence"/>
</dbReference>
<dbReference type="InterPro" id="IPR040648">
    <property type="entry name" value="HMGXB3_CxC4"/>
</dbReference>
<evidence type="ECO:0000259" key="2">
    <source>
        <dbReference type="Pfam" id="PF18717"/>
    </source>
</evidence>
<evidence type="ECO:0000313" key="3">
    <source>
        <dbReference type="EMBL" id="KAJ3562493.1"/>
    </source>
</evidence>
<sequence>MIKQQNSRGIESTVAAEMENWAQINHTVSSSKNQYADGGQRSVTAIGDDINRDMMTDWLTDEHEPNGAFPENQIVLSEPGSNDQEFGAYLNATRAGCADLCQISRDVINGIIYTSSKPETKFAWLANVQCEILVHSSSRSSLTVITDIQNPHIDPKLVLFNERMVNEGIYRFHFSVATTSLNPANRALVLYEGSDTGIGEWTCSKDSKVQVQRSGYCEHIKTACTDLYRRLGIDSMGELYPSLNDADSESPVRKFSEELAVSHLPVHVPMWASISSDKIDYDRPGPVRFLELGTEFKLQASSSCPCSSGNRTFFRHSQPTVFDQATVFTLFDTFPCTLELQPCPTCPSQRHQFIGPDLREYGIFNLNNSTLVSHDLLDDYTNAYTLSETPFDSWVESVNRRYEILGKRFMGKDLFRSCWFAYVRLQKFDGDFACPECGDYPENVIWDGVTLSFGRRHLLNCLSPPTIIVDNPPLRPNIKYFPKQQVFPDRDVRKLIRRTISMEPLDNWLKWSAEPATQDSAAASRKQGVKRPQKPEDIAGRLRDHFDTIDGLMKILGDINQGLVVLFTKHYGADAYKLGNEVPGVIHRFFHQISAEESIVQLINREGNKALKAFSLSPSLATASSLIGIPHVYELLNYDCCSRPSHAPNKAYSPEIVAICTWLYSRADEVLNHLLQQAAPLSPYTPSSLARPNDWEQVRFVAYYEYTICSLLLSLVQTGCYYSMPQIRDRPSYPRLIHDQQRDDGQDRGGKCSKTSSETLCGKYYATYGQKRLTGGLMVVWCSHSISYGFHCIPKSEGRNDVFSALVTRWPKAPKRIIYDFACALGPYCVLREPDFFADSHFMIDNFHARDHTKCAPACFSSTYATIDPAVSDINTSAAECGNSTILQIRKAVSYMGQLRSIIYTKVFLSILNRMKIRGMEKK</sequence>
<reference evidence="3" key="1">
    <citation type="submission" date="2022-07" db="EMBL/GenBank/DDBJ databases">
        <title>Genome Sequence of Leucocoprinus birnbaumii.</title>
        <authorList>
            <person name="Buettner E."/>
        </authorList>
    </citation>
    <scope>NUCLEOTIDE SEQUENCE</scope>
    <source>
        <strain evidence="3">VT141</strain>
    </source>
</reference>
<dbReference type="PANTHER" id="PTHR34305">
    <property type="entry name" value="EXPRESSED PROTEIN"/>
    <property type="match status" value="1"/>
</dbReference>